<sequence length="67" mass="7512">MNNPQNNAGKQDYLDKAVDKAEQMIGKKTGHQVRPGQYSAQNEKFTDKLRGYLEKVTGKKAPAKFSN</sequence>
<dbReference type="EMBL" id="NAJO01000030">
    <property type="protein sequence ID" value="OQO01572.1"/>
    <property type="molecule type" value="Genomic_DNA"/>
</dbReference>
<dbReference type="InParanoid" id="A0A1V8SRQ9"/>
<evidence type="ECO:0000313" key="1">
    <source>
        <dbReference type="EMBL" id="OQO01572.1"/>
    </source>
</evidence>
<dbReference type="AlphaFoldDB" id="A0A1V8SRQ9"/>
<dbReference type="OrthoDB" id="3050608at2759"/>
<proteinExistence type="predicted"/>
<name>A0A1V8SRQ9_9PEZI</name>
<keyword evidence="2" id="KW-1185">Reference proteome</keyword>
<accession>A0A1V8SRQ9</accession>
<reference evidence="2" key="1">
    <citation type="submission" date="2017-03" db="EMBL/GenBank/DDBJ databases">
        <title>Genomes of endolithic fungi from Antarctica.</title>
        <authorList>
            <person name="Coleine C."/>
            <person name="Masonjones S."/>
            <person name="Stajich J.E."/>
        </authorList>
    </citation>
    <scope>NUCLEOTIDE SEQUENCE [LARGE SCALE GENOMIC DNA]</scope>
    <source>
        <strain evidence="2">CCFEE 5527</strain>
    </source>
</reference>
<protein>
    <submittedName>
        <fullName evidence="1">Uncharacterized protein</fullName>
    </submittedName>
</protein>
<gene>
    <name evidence="1" type="ORF">B0A48_12608</name>
</gene>
<organism evidence="1 2">
    <name type="scientific">Cryoendolithus antarcticus</name>
    <dbReference type="NCBI Taxonomy" id="1507870"/>
    <lineage>
        <taxon>Eukaryota</taxon>
        <taxon>Fungi</taxon>
        <taxon>Dikarya</taxon>
        <taxon>Ascomycota</taxon>
        <taxon>Pezizomycotina</taxon>
        <taxon>Dothideomycetes</taxon>
        <taxon>Dothideomycetidae</taxon>
        <taxon>Cladosporiales</taxon>
        <taxon>Cladosporiaceae</taxon>
        <taxon>Cryoendolithus</taxon>
    </lineage>
</organism>
<dbReference type="Proteomes" id="UP000192596">
    <property type="component" value="Unassembled WGS sequence"/>
</dbReference>
<evidence type="ECO:0000313" key="2">
    <source>
        <dbReference type="Proteomes" id="UP000192596"/>
    </source>
</evidence>
<comment type="caution">
    <text evidence="1">The sequence shown here is derived from an EMBL/GenBank/DDBJ whole genome shotgun (WGS) entry which is preliminary data.</text>
</comment>